<gene>
    <name evidence="2" type="ORF">CIRG_04304</name>
</gene>
<evidence type="ECO:0000313" key="2">
    <source>
        <dbReference type="EMBL" id="KMP04623.1"/>
    </source>
</evidence>
<evidence type="ECO:0000256" key="1">
    <source>
        <dbReference type="SAM" id="MobiDB-lite"/>
    </source>
</evidence>
<organism evidence="2 3">
    <name type="scientific">Coccidioides immitis RMSCC 2394</name>
    <dbReference type="NCBI Taxonomy" id="404692"/>
    <lineage>
        <taxon>Eukaryota</taxon>
        <taxon>Fungi</taxon>
        <taxon>Dikarya</taxon>
        <taxon>Ascomycota</taxon>
        <taxon>Pezizomycotina</taxon>
        <taxon>Eurotiomycetes</taxon>
        <taxon>Eurotiomycetidae</taxon>
        <taxon>Onygenales</taxon>
        <taxon>Onygenaceae</taxon>
        <taxon>Coccidioides</taxon>
    </lineage>
</organism>
<name>A0A0J6YCN7_COCIT</name>
<protein>
    <submittedName>
        <fullName evidence="2">Uncharacterized protein</fullName>
    </submittedName>
</protein>
<reference evidence="3" key="1">
    <citation type="journal article" date="2010" name="Genome Res.">
        <title>Population genomic sequencing of Coccidioides fungi reveals recent hybridization and transposon control.</title>
        <authorList>
            <person name="Neafsey D.E."/>
            <person name="Barker B.M."/>
            <person name="Sharpton T.J."/>
            <person name="Stajich J.E."/>
            <person name="Park D.J."/>
            <person name="Whiston E."/>
            <person name="Hung C.-Y."/>
            <person name="McMahan C."/>
            <person name="White J."/>
            <person name="Sykes S."/>
            <person name="Heiman D."/>
            <person name="Young S."/>
            <person name="Zeng Q."/>
            <person name="Abouelleil A."/>
            <person name="Aftuck L."/>
            <person name="Bessette D."/>
            <person name="Brown A."/>
            <person name="FitzGerald M."/>
            <person name="Lui A."/>
            <person name="Macdonald J.P."/>
            <person name="Priest M."/>
            <person name="Orbach M.J."/>
            <person name="Galgiani J.N."/>
            <person name="Kirkland T.N."/>
            <person name="Cole G.T."/>
            <person name="Birren B.W."/>
            <person name="Henn M.R."/>
            <person name="Taylor J.W."/>
            <person name="Rounsley S.D."/>
        </authorList>
    </citation>
    <scope>NUCLEOTIDE SEQUENCE [LARGE SCALE GENOMIC DNA]</scope>
    <source>
        <strain evidence="3">RMSCC 2394</strain>
    </source>
</reference>
<dbReference type="Proteomes" id="UP000054565">
    <property type="component" value="Unassembled WGS sequence"/>
</dbReference>
<dbReference type="AlphaFoldDB" id="A0A0J6YCN7"/>
<feature type="compositionally biased region" description="Polar residues" evidence="1">
    <location>
        <begin position="37"/>
        <end position="52"/>
    </location>
</feature>
<feature type="region of interest" description="Disordered" evidence="1">
    <location>
        <begin position="36"/>
        <end position="58"/>
    </location>
</feature>
<sequence>MTVMKLYVGDGGGVFEAKSNLPFKNAACLSALPLIGSGTSWDQSRSPSNSDSPEVRKR</sequence>
<evidence type="ECO:0000313" key="3">
    <source>
        <dbReference type="Proteomes" id="UP000054565"/>
    </source>
</evidence>
<accession>A0A0J6YCN7</accession>
<dbReference type="EMBL" id="DS028095">
    <property type="protein sequence ID" value="KMP04623.1"/>
    <property type="molecule type" value="Genomic_DNA"/>
</dbReference>
<proteinExistence type="predicted"/>